<dbReference type="EMBL" id="BDQM01000006">
    <property type="protein sequence ID" value="GAW95534.1"/>
    <property type="molecule type" value="Genomic_DNA"/>
</dbReference>
<protein>
    <recommendedName>
        <fullName evidence="3">Sulfotransferase</fullName>
    </recommendedName>
</protein>
<evidence type="ECO:0000313" key="1">
    <source>
        <dbReference type="EMBL" id="GAW95534.1"/>
    </source>
</evidence>
<evidence type="ECO:0008006" key="3">
    <source>
        <dbReference type="Google" id="ProtNLM"/>
    </source>
</evidence>
<gene>
    <name evidence="1" type="ORF">MTCD1_01137</name>
</gene>
<dbReference type="RefSeq" id="WP_057183449.1">
    <property type="nucleotide sequence ID" value="NZ_BDQM01000006.1"/>
</dbReference>
<evidence type="ECO:0000313" key="2">
    <source>
        <dbReference type="Proteomes" id="UP000197068"/>
    </source>
</evidence>
<reference evidence="1 2" key="1">
    <citation type="submission" date="2017-06" db="EMBL/GenBank/DDBJ databases">
        <title>Whole Genome Sequences of Colwellia marinimaniae MTCD1.</title>
        <authorList>
            <person name="Kusumoto H."/>
            <person name="Inoue M."/>
            <person name="Tanikawa K."/>
            <person name="Maeji H."/>
            <person name="Cameron J.H."/>
            <person name="Bartlett D.H."/>
        </authorList>
    </citation>
    <scope>NUCLEOTIDE SEQUENCE [LARGE SCALE GENOMIC DNA]</scope>
    <source>
        <strain evidence="1 2">MTCD1</strain>
    </source>
</reference>
<organism evidence="1 2">
    <name type="scientific">Colwellia marinimaniae</name>
    <dbReference type="NCBI Taxonomy" id="1513592"/>
    <lineage>
        <taxon>Bacteria</taxon>
        <taxon>Pseudomonadati</taxon>
        <taxon>Pseudomonadota</taxon>
        <taxon>Gammaproteobacteria</taxon>
        <taxon>Alteromonadales</taxon>
        <taxon>Colwelliaceae</taxon>
        <taxon>Colwellia</taxon>
    </lineage>
</organism>
<keyword evidence="2" id="KW-1185">Reference proteome</keyword>
<sequence length="128" mass="14313">MLDNFSMLITAFLGTLVARQDKNQQLVLNDNLPQSIKSLGQRFPSANVGSDDAPVFILSAGWRSGSTLLQRMIMTSGDRMIWGEPIHRANIIQTLSDQIRCFSTDWPRDTMFQDHGAKDLSELPFLSG</sequence>
<name>A0ABQ0MT34_9GAMM</name>
<proteinExistence type="predicted"/>
<accession>A0ABQ0MT34</accession>
<comment type="caution">
    <text evidence="1">The sequence shown here is derived from an EMBL/GenBank/DDBJ whole genome shotgun (WGS) entry which is preliminary data.</text>
</comment>
<dbReference type="Proteomes" id="UP000197068">
    <property type="component" value="Unassembled WGS sequence"/>
</dbReference>